<dbReference type="InterPro" id="IPR011250">
    <property type="entry name" value="OMP/PagP_B-barrel"/>
</dbReference>
<proteinExistence type="predicted"/>
<sequence>MQKIILGMLVFTASNAMALNNNFNVYGKVGVDLVSRFDTIAITRNDTQAPKNTARFSPSLFAEITYNATPKTEVGLGLGYIHRKSSHHIIKQKTDNGNRALIDVIEEYPVNRYNSIPLYFLVKHNFYSQSDLRSYLKVDFGYAFNKTKSTLNLTESIDAAGNNQYYIEKHNISLNVENGNYYGIGFGVEYKNILAEIAYTHTDSRLTYSSKLIRGESEYKNDALRFSVGYRF</sequence>
<gene>
    <name evidence="2" type="ORF">NQF69_09940</name>
</gene>
<evidence type="ECO:0000313" key="2">
    <source>
        <dbReference type="EMBL" id="MDT3453090.1"/>
    </source>
</evidence>
<evidence type="ECO:0000256" key="1">
    <source>
        <dbReference type="SAM" id="SignalP"/>
    </source>
</evidence>
<evidence type="ECO:0000313" key="3">
    <source>
        <dbReference type="Proteomes" id="UP001182304"/>
    </source>
</evidence>
<keyword evidence="1" id="KW-0732">Signal</keyword>
<dbReference type="RefSeq" id="WP_156732484.1">
    <property type="nucleotide sequence ID" value="NZ_CP033598.1"/>
</dbReference>
<dbReference type="AlphaFoldDB" id="A0AAW8V9E6"/>
<comment type="caution">
    <text evidence="2">The sequence shown here is derived from an EMBL/GenBank/DDBJ whole genome shotgun (WGS) entry which is preliminary data.</text>
</comment>
<dbReference type="EMBL" id="JANIEN010000013">
    <property type="protein sequence ID" value="MDT3453090.1"/>
    <property type="molecule type" value="Genomic_DNA"/>
</dbReference>
<feature type="chain" id="PRO_5043690136" evidence="1">
    <location>
        <begin position="19"/>
        <end position="232"/>
    </location>
</feature>
<accession>A0AAW8V9E6</accession>
<dbReference type="SUPFAM" id="SSF56925">
    <property type="entry name" value="OMPA-like"/>
    <property type="match status" value="1"/>
</dbReference>
<name>A0AAW8V9E6_PASMD</name>
<feature type="signal peptide" evidence="1">
    <location>
        <begin position="1"/>
        <end position="18"/>
    </location>
</feature>
<protein>
    <submittedName>
        <fullName evidence="2">Outer membrane beta-barrel protein</fullName>
    </submittedName>
</protein>
<reference evidence="2" key="1">
    <citation type="submission" date="2022-07" db="EMBL/GenBank/DDBJ databases">
        <title>Sequence of Pasteurella multocoda 17BRD-035.</title>
        <authorList>
            <person name="Roy Chowdhury P."/>
            <person name="Alhamami T."/>
            <person name="Trott D.J."/>
            <person name="Djordvevic S.P."/>
        </authorList>
    </citation>
    <scope>NUCLEOTIDE SEQUENCE</scope>
    <source>
        <strain evidence="2">17BRD-035</strain>
    </source>
</reference>
<organism evidence="2 3">
    <name type="scientific">Pasteurella multocida</name>
    <dbReference type="NCBI Taxonomy" id="747"/>
    <lineage>
        <taxon>Bacteria</taxon>
        <taxon>Pseudomonadati</taxon>
        <taxon>Pseudomonadota</taxon>
        <taxon>Gammaproteobacteria</taxon>
        <taxon>Pasteurellales</taxon>
        <taxon>Pasteurellaceae</taxon>
        <taxon>Pasteurella</taxon>
    </lineage>
</organism>
<dbReference type="Proteomes" id="UP001182304">
    <property type="component" value="Unassembled WGS sequence"/>
</dbReference>